<comment type="similarity">
    <text evidence="1">Belongs to the TPP enzyme family.</text>
</comment>
<name>A0A381WI27_9ZZZZ</name>
<dbReference type="AlphaFoldDB" id="A0A381WI27"/>
<dbReference type="CDD" id="cd07035">
    <property type="entry name" value="TPP_PYR_POX_like"/>
    <property type="match status" value="1"/>
</dbReference>
<dbReference type="GO" id="GO:0050660">
    <property type="term" value="F:flavin adenine dinucleotide binding"/>
    <property type="evidence" value="ECO:0007669"/>
    <property type="project" value="TreeGrafter"/>
</dbReference>
<dbReference type="GO" id="GO:0003984">
    <property type="term" value="F:acetolactate synthase activity"/>
    <property type="evidence" value="ECO:0007669"/>
    <property type="project" value="TreeGrafter"/>
</dbReference>
<dbReference type="Pfam" id="PF02776">
    <property type="entry name" value="TPP_enzyme_N"/>
    <property type="match status" value="1"/>
</dbReference>
<dbReference type="InterPro" id="IPR045229">
    <property type="entry name" value="TPP_enz"/>
</dbReference>
<dbReference type="GO" id="GO:0005948">
    <property type="term" value="C:acetolactate synthase complex"/>
    <property type="evidence" value="ECO:0007669"/>
    <property type="project" value="TreeGrafter"/>
</dbReference>
<feature type="non-terminal residue" evidence="3">
    <location>
        <position position="140"/>
    </location>
</feature>
<dbReference type="SUPFAM" id="SSF52518">
    <property type="entry name" value="Thiamin diphosphate-binding fold (THDP-binding)"/>
    <property type="match status" value="1"/>
</dbReference>
<accession>A0A381WI27</accession>
<sequence>MAKMTGGEALAKSLYREGVRVIFGLPGVQLYALLDGLAKEPGIRFINTRHEQATTYMADGYARAGGDVGTALVVPGPGLQNASAGIGTAYSASSPVLVVAGQVERDLIGVERGMLHEIKGQMETIKPVTKHQRLIIDPAD</sequence>
<evidence type="ECO:0000256" key="1">
    <source>
        <dbReference type="ARBA" id="ARBA00007812"/>
    </source>
</evidence>
<dbReference type="GO" id="GO:0009099">
    <property type="term" value="P:L-valine biosynthetic process"/>
    <property type="evidence" value="ECO:0007669"/>
    <property type="project" value="TreeGrafter"/>
</dbReference>
<evidence type="ECO:0000313" key="3">
    <source>
        <dbReference type="EMBL" id="SVA52154.1"/>
    </source>
</evidence>
<dbReference type="PANTHER" id="PTHR18968">
    <property type="entry name" value="THIAMINE PYROPHOSPHATE ENZYMES"/>
    <property type="match status" value="1"/>
</dbReference>
<evidence type="ECO:0000259" key="2">
    <source>
        <dbReference type="Pfam" id="PF02776"/>
    </source>
</evidence>
<gene>
    <name evidence="3" type="ORF">METZ01_LOCUS105008</name>
</gene>
<protein>
    <recommendedName>
        <fullName evidence="2">Thiamine pyrophosphate enzyme N-terminal TPP-binding domain-containing protein</fullName>
    </recommendedName>
</protein>
<organism evidence="3">
    <name type="scientific">marine metagenome</name>
    <dbReference type="NCBI Taxonomy" id="408172"/>
    <lineage>
        <taxon>unclassified sequences</taxon>
        <taxon>metagenomes</taxon>
        <taxon>ecological metagenomes</taxon>
    </lineage>
</organism>
<dbReference type="Gene3D" id="3.40.50.970">
    <property type="match status" value="1"/>
</dbReference>
<proteinExistence type="inferred from homology"/>
<dbReference type="GO" id="GO:0009097">
    <property type="term" value="P:isoleucine biosynthetic process"/>
    <property type="evidence" value="ECO:0007669"/>
    <property type="project" value="TreeGrafter"/>
</dbReference>
<reference evidence="3" key="1">
    <citation type="submission" date="2018-05" db="EMBL/GenBank/DDBJ databases">
        <authorList>
            <person name="Lanie J.A."/>
            <person name="Ng W.-L."/>
            <person name="Kazmierczak K.M."/>
            <person name="Andrzejewski T.M."/>
            <person name="Davidsen T.M."/>
            <person name="Wayne K.J."/>
            <person name="Tettelin H."/>
            <person name="Glass J.I."/>
            <person name="Rusch D."/>
            <person name="Podicherti R."/>
            <person name="Tsui H.-C.T."/>
            <person name="Winkler M.E."/>
        </authorList>
    </citation>
    <scope>NUCLEOTIDE SEQUENCE</scope>
</reference>
<dbReference type="InterPro" id="IPR012001">
    <property type="entry name" value="Thiamin_PyroP_enz_TPP-bd_dom"/>
</dbReference>
<dbReference type="PANTHER" id="PTHR18968:SF13">
    <property type="entry name" value="ACETOLACTATE SYNTHASE CATALYTIC SUBUNIT, MITOCHONDRIAL"/>
    <property type="match status" value="1"/>
</dbReference>
<feature type="domain" description="Thiamine pyrophosphate enzyme N-terminal TPP-binding" evidence="2">
    <location>
        <begin position="4"/>
        <end position="119"/>
    </location>
</feature>
<dbReference type="InterPro" id="IPR029061">
    <property type="entry name" value="THDP-binding"/>
</dbReference>
<dbReference type="EMBL" id="UINC01011879">
    <property type="protein sequence ID" value="SVA52154.1"/>
    <property type="molecule type" value="Genomic_DNA"/>
</dbReference>
<dbReference type="GO" id="GO:0030976">
    <property type="term" value="F:thiamine pyrophosphate binding"/>
    <property type="evidence" value="ECO:0007669"/>
    <property type="project" value="InterPro"/>
</dbReference>